<dbReference type="Pfam" id="PF05235">
    <property type="entry name" value="CHAD"/>
    <property type="match status" value="1"/>
</dbReference>
<proteinExistence type="predicted"/>
<sequence>MEYKLDKERSLKENINEIFNEEISGCISALKELDIHLAVHDIRKRLKKLRAMARLFRDEMGEEEYKSLNIKFRDLGREISDIRDFTAYLETLERLKLRYGKYLYKSFFNSVEKKLLDERKNMTEELIRQDFFSGHLMSEFENISNDIKQWPVRSNNIDIILPSIERVYQRGNDAMKVSFENPTTENFHEWRKRVKYLWYQLLLLQDTWPQFFETLEAEVHLLADFLGDDHDLMLFMNKVLSEDFHLKDEEQKEMFEALIAEFSDQLRKDAEIKGKLIYAESPEDFRNRIGKYTQVNWN</sequence>
<dbReference type="PROSITE" id="PS51708">
    <property type="entry name" value="CHAD"/>
    <property type="match status" value="1"/>
</dbReference>
<dbReference type="PANTHER" id="PTHR39339">
    <property type="entry name" value="SLR1444 PROTEIN"/>
    <property type="match status" value="1"/>
</dbReference>
<dbReference type="InterPro" id="IPR038186">
    <property type="entry name" value="CHAD_dom_sf"/>
</dbReference>
<feature type="domain" description="CHAD" evidence="1">
    <location>
        <begin position="8"/>
        <end position="285"/>
    </location>
</feature>
<dbReference type="Proteomes" id="UP001257234">
    <property type="component" value="Unassembled WGS sequence"/>
</dbReference>
<evidence type="ECO:0000313" key="2">
    <source>
        <dbReference type="EMBL" id="MDR5589820.1"/>
    </source>
</evidence>
<reference evidence="3" key="1">
    <citation type="submission" date="2023-07" db="EMBL/GenBank/DDBJ databases">
        <title>Christiangramia sp. SM2212., a novel bacterium of the family Flavobacteriaceae isolated from the sea sediment.</title>
        <authorList>
            <person name="Wang J."/>
            <person name="Zhang X."/>
        </authorList>
    </citation>
    <scope>NUCLEOTIDE SEQUENCE [LARGE SCALE GENOMIC DNA]</scope>
    <source>
        <strain evidence="3">SM2212</strain>
    </source>
</reference>
<evidence type="ECO:0000259" key="1">
    <source>
        <dbReference type="PROSITE" id="PS51708"/>
    </source>
</evidence>
<dbReference type="RefSeq" id="WP_309560709.1">
    <property type="nucleotide sequence ID" value="NZ_JAVJIU010000002.1"/>
</dbReference>
<protein>
    <submittedName>
        <fullName evidence="2">CHAD domain-containing protein</fullName>
    </submittedName>
</protein>
<comment type="caution">
    <text evidence="2">The sequence shown here is derived from an EMBL/GenBank/DDBJ whole genome shotgun (WGS) entry which is preliminary data.</text>
</comment>
<keyword evidence="3" id="KW-1185">Reference proteome</keyword>
<name>A0ABU1EN57_9FLAO</name>
<evidence type="ECO:0000313" key="3">
    <source>
        <dbReference type="Proteomes" id="UP001257234"/>
    </source>
</evidence>
<gene>
    <name evidence="2" type="ORF">RE431_04170</name>
</gene>
<organism evidence="2 3">
    <name type="scientific">Christiangramia sediminicola</name>
    <dbReference type="NCBI Taxonomy" id="3073267"/>
    <lineage>
        <taxon>Bacteria</taxon>
        <taxon>Pseudomonadati</taxon>
        <taxon>Bacteroidota</taxon>
        <taxon>Flavobacteriia</taxon>
        <taxon>Flavobacteriales</taxon>
        <taxon>Flavobacteriaceae</taxon>
        <taxon>Christiangramia</taxon>
    </lineage>
</organism>
<dbReference type="InterPro" id="IPR007899">
    <property type="entry name" value="CHAD_dom"/>
</dbReference>
<dbReference type="SMART" id="SM00880">
    <property type="entry name" value="CHAD"/>
    <property type="match status" value="1"/>
</dbReference>
<dbReference type="PANTHER" id="PTHR39339:SF1">
    <property type="entry name" value="CHAD DOMAIN-CONTAINING PROTEIN"/>
    <property type="match status" value="1"/>
</dbReference>
<dbReference type="Gene3D" id="1.40.20.10">
    <property type="entry name" value="CHAD domain"/>
    <property type="match status" value="1"/>
</dbReference>
<dbReference type="EMBL" id="JAVJIU010000002">
    <property type="protein sequence ID" value="MDR5589820.1"/>
    <property type="molecule type" value="Genomic_DNA"/>
</dbReference>
<accession>A0ABU1EN57</accession>